<organism evidence="4 5">
    <name type="scientific">Trypanosoma theileri</name>
    <dbReference type="NCBI Taxonomy" id="67003"/>
    <lineage>
        <taxon>Eukaryota</taxon>
        <taxon>Discoba</taxon>
        <taxon>Euglenozoa</taxon>
        <taxon>Kinetoplastea</taxon>
        <taxon>Metakinetoplastina</taxon>
        <taxon>Trypanosomatida</taxon>
        <taxon>Trypanosomatidae</taxon>
        <taxon>Trypanosoma</taxon>
    </lineage>
</organism>
<evidence type="ECO:0000259" key="3">
    <source>
        <dbReference type="Pfam" id="PF00808"/>
    </source>
</evidence>
<dbReference type="GO" id="GO:0006974">
    <property type="term" value="P:DNA damage response"/>
    <property type="evidence" value="ECO:0007669"/>
    <property type="project" value="TreeGrafter"/>
</dbReference>
<dbReference type="GO" id="GO:0046982">
    <property type="term" value="F:protein heterodimerization activity"/>
    <property type="evidence" value="ECO:0007669"/>
    <property type="project" value="InterPro"/>
</dbReference>
<dbReference type="PANTHER" id="PTHR46172:SF1">
    <property type="entry name" value="DNA POLYMERASE EPSILON SUBUNIT 3"/>
    <property type="match status" value="1"/>
</dbReference>
<dbReference type="InterPro" id="IPR003958">
    <property type="entry name" value="CBFA_NFYB_domain"/>
</dbReference>
<proteinExistence type="predicted"/>
<dbReference type="STRING" id="67003.A0A1X0NVP7"/>
<evidence type="ECO:0000313" key="5">
    <source>
        <dbReference type="Proteomes" id="UP000192257"/>
    </source>
</evidence>
<accession>A0A1X0NVP7</accession>
<comment type="subcellular location">
    <subcellularLocation>
        <location evidence="1">Nucleus</location>
    </subcellularLocation>
</comment>
<dbReference type="Gene3D" id="1.10.20.10">
    <property type="entry name" value="Histone, subunit A"/>
    <property type="match status" value="1"/>
</dbReference>
<dbReference type="SUPFAM" id="SSF47113">
    <property type="entry name" value="Histone-fold"/>
    <property type="match status" value="1"/>
</dbReference>
<reference evidence="4 5" key="1">
    <citation type="submission" date="2017-03" db="EMBL/GenBank/DDBJ databases">
        <title>An alternative strategy for trypanosome survival in the mammalian bloodstream revealed through genome and transcriptome analysis of the ubiquitous bovine parasite Trypanosoma (Megatrypanum) theileri.</title>
        <authorList>
            <person name="Kelly S."/>
            <person name="Ivens A."/>
            <person name="Mott A."/>
            <person name="O'Neill E."/>
            <person name="Emms D."/>
            <person name="Macleod O."/>
            <person name="Voorheis P."/>
            <person name="Matthews J."/>
            <person name="Matthews K."/>
            <person name="Carrington M."/>
        </authorList>
    </citation>
    <scope>NUCLEOTIDE SEQUENCE [LARGE SCALE GENOMIC DNA]</scope>
    <source>
        <strain evidence="4">Edinburgh</strain>
    </source>
</reference>
<gene>
    <name evidence="4" type="ORF">TM35_000171610</name>
</gene>
<feature type="domain" description="Transcription factor CBF/NF-Y/archaeal histone" evidence="3">
    <location>
        <begin position="48"/>
        <end position="113"/>
    </location>
</feature>
<dbReference type="GO" id="GO:0008623">
    <property type="term" value="C:CHRAC"/>
    <property type="evidence" value="ECO:0007669"/>
    <property type="project" value="TreeGrafter"/>
</dbReference>
<dbReference type="InterPro" id="IPR009072">
    <property type="entry name" value="Histone-fold"/>
</dbReference>
<dbReference type="PANTHER" id="PTHR46172">
    <property type="entry name" value="DNA POLYMERASE EPSILON SUBUNIT 3"/>
    <property type="match status" value="1"/>
</dbReference>
<dbReference type="GO" id="GO:0031507">
    <property type="term" value="P:heterochromatin formation"/>
    <property type="evidence" value="ECO:0007669"/>
    <property type="project" value="TreeGrafter"/>
</dbReference>
<comment type="caution">
    <text evidence="4">The sequence shown here is derived from an EMBL/GenBank/DDBJ whole genome shotgun (WGS) entry which is preliminary data.</text>
</comment>
<keyword evidence="2" id="KW-0539">Nucleus</keyword>
<dbReference type="GO" id="GO:0031490">
    <property type="term" value="F:chromatin DNA binding"/>
    <property type="evidence" value="ECO:0007669"/>
    <property type="project" value="TreeGrafter"/>
</dbReference>
<evidence type="ECO:0000256" key="1">
    <source>
        <dbReference type="ARBA" id="ARBA00004123"/>
    </source>
</evidence>
<evidence type="ECO:0000313" key="4">
    <source>
        <dbReference type="EMBL" id="ORC88289.1"/>
    </source>
</evidence>
<keyword evidence="5" id="KW-1185">Reference proteome</keyword>
<dbReference type="RefSeq" id="XP_028882355.1">
    <property type="nucleotide sequence ID" value="XM_029026240.1"/>
</dbReference>
<dbReference type="AlphaFoldDB" id="A0A1X0NVP7"/>
<dbReference type="Pfam" id="PF00808">
    <property type="entry name" value="CBFD_NFYB_HMF"/>
    <property type="match status" value="1"/>
</dbReference>
<dbReference type="GeneID" id="39986020"/>
<dbReference type="OrthoDB" id="1707486at2759"/>
<dbReference type="GO" id="GO:0006272">
    <property type="term" value="P:leading strand elongation"/>
    <property type="evidence" value="ECO:0007669"/>
    <property type="project" value="TreeGrafter"/>
</dbReference>
<dbReference type="GO" id="GO:0008622">
    <property type="term" value="C:epsilon DNA polymerase complex"/>
    <property type="evidence" value="ECO:0007669"/>
    <property type="project" value="TreeGrafter"/>
</dbReference>
<name>A0A1X0NVP7_9TRYP</name>
<sequence>MGDASVNSGDAPSLDTPCNNAIVNSGVVLEEKQEMQSTIPAPVKVRSLAAGQVDRVVASALPNGMHISKDARVALQKSAAVFLMYIACLAEDSRSRVNVKRVTLSSQDIRTALVDAGMSHLVPLLSTGNLKRARHVDDHSSL</sequence>
<dbReference type="EMBL" id="NBCO01000017">
    <property type="protein sequence ID" value="ORC88289.1"/>
    <property type="molecule type" value="Genomic_DNA"/>
</dbReference>
<dbReference type="VEuPathDB" id="TriTrypDB:TM35_000171610"/>
<evidence type="ECO:0000256" key="2">
    <source>
        <dbReference type="ARBA" id="ARBA00023242"/>
    </source>
</evidence>
<dbReference type="Proteomes" id="UP000192257">
    <property type="component" value="Unassembled WGS sequence"/>
</dbReference>
<protein>
    <recommendedName>
        <fullName evidence="3">Transcription factor CBF/NF-Y/archaeal histone domain-containing protein</fullName>
    </recommendedName>
</protein>
<dbReference type="CDD" id="cd22928">
    <property type="entry name" value="HFD_POLE3_DPB4"/>
    <property type="match status" value="1"/>
</dbReference>
<dbReference type="InterPro" id="IPR051377">
    <property type="entry name" value="DNA_Pol-Epsilon_Subunit"/>
</dbReference>